<dbReference type="GO" id="GO:1990351">
    <property type="term" value="C:transporter complex"/>
    <property type="evidence" value="ECO:0007669"/>
    <property type="project" value="TreeGrafter"/>
</dbReference>
<comment type="function">
    <text evidence="6">Together with LptD, is involved in the assembly of lipopolysaccharide (LPS) at the surface of the outer membrane. Required for the proper assembly of LptD. Binds LPS and may serve as the LPS recognition site at the outer membrane.</text>
</comment>
<keyword evidence="2 6" id="KW-0472">Membrane</keyword>
<evidence type="ECO:0000313" key="7">
    <source>
        <dbReference type="EMBL" id="RUO34551.1"/>
    </source>
</evidence>
<evidence type="ECO:0000256" key="3">
    <source>
        <dbReference type="ARBA" id="ARBA00023139"/>
    </source>
</evidence>
<evidence type="ECO:0000256" key="1">
    <source>
        <dbReference type="ARBA" id="ARBA00022729"/>
    </source>
</evidence>
<dbReference type="Gene3D" id="3.30.160.150">
    <property type="entry name" value="Lipoprotein like domain"/>
    <property type="match status" value="1"/>
</dbReference>
<dbReference type="AlphaFoldDB" id="A0A432WLE0"/>
<evidence type="ECO:0000313" key="8">
    <source>
        <dbReference type="Proteomes" id="UP000287823"/>
    </source>
</evidence>
<dbReference type="EMBL" id="PIPO01000001">
    <property type="protein sequence ID" value="RUO34551.1"/>
    <property type="molecule type" value="Genomic_DNA"/>
</dbReference>
<dbReference type="HAMAP" id="MF_01186">
    <property type="entry name" value="LPS_assembly_LptE"/>
    <property type="match status" value="1"/>
</dbReference>
<dbReference type="PANTHER" id="PTHR38098:SF1">
    <property type="entry name" value="LPS-ASSEMBLY LIPOPROTEIN LPTE"/>
    <property type="match status" value="1"/>
</dbReference>
<name>A0A432WLE0_9GAMM</name>
<comment type="subunit">
    <text evidence="6">Component of the lipopolysaccharide transport and assembly complex. Interacts with LptD.</text>
</comment>
<keyword evidence="5 6" id="KW-0449">Lipoprotein</keyword>
<dbReference type="GO" id="GO:0015920">
    <property type="term" value="P:lipopolysaccharide transport"/>
    <property type="evidence" value="ECO:0007669"/>
    <property type="project" value="TreeGrafter"/>
</dbReference>
<organism evidence="7 8">
    <name type="scientific">Aliidiomarina soli</name>
    <dbReference type="NCBI Taxonomy" id="1928574"/>
    <lineage>
        <taxon>Bacteria</taxon>
        <taxon>Pseudomonadati</taxon>
        <taxon>Pseudomonadota</taxon>
        <taxon>Gammaproteobacteria</taxon>
        <taxon>Alteromonadales</taxon>
        <taxon>Idiomarinaceae</taxon>
        <taxon>Aliidiomarina</taxon>
    </lineage>
</organism>
<gene>
    <name evidence="6" type="primary">lptE</name>
    <name evidence="7" type="ORF">CWE14_00650</name>
</gene>
<dbReference type="PROSITE" id="PS51257">
    <property type="entry name" value="PROKAR_LIPOPROTEIN"/>
    <property type="match status" value="1"/>
</dbReference>
<proteinExistence type="inferred from homology"/>
<evidence type="ECO:0000256" key="6">
    <source>
        <dbReference type="HAMAP-Rule" id="MF_01186"/>
    </source>
</evidence>
<keyword evidence="3 6" id="KW-0564">Palmitate</keyword>
<dbReference type="GO" id="GO:0009279">
    <property type="term" value="C:cell outer membrane"/>
    <property type="evidence" value="ECO:0007669"/>
    <property type="project" value="UniProtKB-SubCell"/>
</dbReference>
<comment type="caution">
    <text evidence="7">The sequence shown here is derived from an EMBL/GenBank/DDBJ whole genome shotgun (WGS) entry which is preliminary data.</text>
</comment>
<sequence length="165" mass="19193">MPFRQLARLLLSVAMVLSLLSACGFQMRGSYQVPAQLSQVSVETPLRSEFTARLLAEFRQHNIEVVERDSDITHIEVLEDSLDRRVLSLLISGQVAEYELIYTVPVQVHTRDGRVESHQIQIFRDYQEDPNFALAKTRELELLLNEMRDDAVYRLMMLLTRLTWE</sequence>
<evidence type="ECO:0000256" key="5">
    <source>
        <dbReference type="ARBA" id="ARBA00023288"/>
    </source>
</evidence>
<keyword evidence="1 6" id="KW-0732">Signal</keyword>
<dbReference type="Proteomes" id="UP000287823">
    <property type="component" value="Unassembled WGS sequence"/>
</dbReference>
<dbReference type="RefSeq" id="WP_126797618.1">
    <property type="nucleotide sequence ID" value="NZ_PIPO01000001.1"/>
</dbReference>
<evidence type="ECO:0000256" key="2">
    <source>
        <dbReference type="ARBA" id="ARBA00023136"/>
    </source>
</evidence>
<evidence type="ECO:0000256" key="4">
    <source>
        <dbReference type="ARBA" id="ARBA00023237"/>
    </source>
</evidence>
<dbReference type="PANTHER" id="PTHR38098">
    <property type="entry name" value="LPS-ASSEMBLY LIPOPROTEIN LPTE"/>
    <property type="match status" value="1"/>
</dbReference>
<dbReference type="GO" id="GO:0043165">
    <property type="term" value="P:Gram-negative-bacterium-type cell outer membrane assembly"/>
    <property type="evidence" value="ECO:0007669"/>
    <property type="project" value="UniProtKB-UniRule"/>
</dbReference>
<reference evidence="7 8" key="1">
    <citation type="journal article" date="2011" name="Front. Microbiol.">
        <title>Genomic signatures of strain selection and enhancement in Bacillus atrophaeus var. globigii, a historical biowarfare simulant.</title>
        <authorList>
            <person name="Gibbons H.S."/>
            <person name="Broomall S.M."/>
            <person name="McNew L.A."/>
            <person name="Daligault H."/>
            <person name="Chapman C."/>
            <person name="Bruce D."/>
            <person name="Karavis M."/>
            <person name="Krepps M."/>
            <person name="McGregor P.A."/>
            <person name="Hong C."/>
            <person name="Park K.H."/>
            <person name="Akmal A."/>
            <person name="Feldman A."/>
            <person name="Lin J.S."/>
            <person name="Chang W.E."/>
            <person name="Higgs B.W."/>
            <person name="Demirev P."/>
            <person name="Lindquist J."/>
            <person name="Liem A."/>
            <person name="Fochler E."/>
            <person name="Read T.D."/>
            <person name="Tapia R."/>
            <person name="Johnson S."/>
            <person name="Bishop-Lilly K.A."/>
            <person name="Detter C."/>
            <person name="Han C."/>
            <person name="Sozhamannan S."/>
            <person name="Rosenzweig C.N."/>
            <person name="Skowronski E.W."/>
        </authorList>
    </citation>
    <scope>NUCLEOTIDE SEQUENCE [LARGE SCALE GENOMIC DNA]</scope>
    <source>
        <strain evidence="7 8">Y4G10-17</strain>
    </source>
</reference>
<keyword evidence="4 6" id="KW-0998">Cell outer membrane</keyword>
<dbReference type="InterPro" id="IPR007485">
    <property type="entry name" value="LPS_assembly_LptE"/>
</dbReference>
<dbReference type="GO" id="GO:0001530">
    <property type="term" value="F:lipopolysaccharide binding"/>
    <property type="evidence" value="ECO:0007669"/>
    <property type="project" value="TreeGrafter"/>
</dbReference>
<keyword evidence="8" id="KW-1185">Reference proteome</keyword>
<accession>A0A432WLE0</accession>
<comment type="subcellular location">
    <subcellularLocation>
        <location evidence="6">Cell outer membrane</location>
        <topology evidence="6">Lipid-anchor</topology>
    </subcellularLocation>
</comment>
<protein>
    <recommendedName>
        <fullName evidence="6">LPS-assembly lipoprotein LptE</fullName>
    </recommendedName>
</protein>
<dbReference type="Pfam" id="PF04390">
    <property type="entry name" value="LptE"/>
    <property type="match status" value="1"/>
</dbReference>
<comment type="similarity">
    <text evidence="6">Belongs to the LptE lipoprotein family.</text>
</comment>